<dbReference type="PROSITE" id="PS01354">
    <property type="entry name" value="HEMATOPO_REC_L_F3"/>
    <property type="match status" value="1"/>
</dbReference>
<dbReference type="PANTHER" id="PTHR48483">
    <property type="entry name" value="INTERLEUKIN-27 SUBUNIT BETA"/>
    <property type="match status" value="1"/>
</dbReference>
<reference evidence="7" key="2">
    <citation type="submission" date="2025-08" db="UniProtKB">
        <authorList>
            <consortium name="Ensembl"/>
        </authorList>
    </citation>
    <scope>IDENTIFICATION</scope>
</reference>
<dbReference type="InterPro" id="IPR036116">
    <property type="entry name" value="FN3_sf"/>
</dbReference>
<evidence type="ECO:0000256" key="5">
    <source>
        <dbReference type="SAM" id="SignalP"/>
    </source>
</evidence>
<organism evidence="7 8">
    <name type="scientific">Salarias fasciatus</name>
    <name type="common">Jewelled blenny</name>
    <name type="synonym">Blennius fasciatus</name>
    <dbReference type="NCBI Taxonomy" id="181472"/>
    <lineage>
        <taxon>Eukaryota</taxon>
        <taxon>Metazoa</taxon>
        <taxon>Chordata</taxon>
        <taxon>Craniata</taxon>
        <taxon>Vertebrata</taxon>
        <taxon>Euteleostomi</taxon>
        <taxon>Actinopterygii</taxon>
        <taxon>Neopterygii</taxon>
        <taxon>Teleostei</taxon>
        <taxon>Neoteleostei</taxon>
        <taxon>Acanthomorphata</taxon>
        <taxon>Ovalentaria</taxon>
        <taxon>Blenniimorphae</taxon>
        <taxon>Blenniiformes</taxon>
        <taxon>Blennioidei</taxon>
        <taxon>Blenniidae</taxon>
        <taxon>Salariinae</taxon>
        <taxon>Salarias</taxon>
    </lineage>
</organism>
<dbReference type="CTD" id="10148"/>
<feature type="chain" id="PRO_5025422480" description="Fibronectin type-III domain-containing protein" evidence="5">
    <location>
        <begin position="24"/>
        <end position="250"/>
    </location>
</feature>
<evidence type="ECO:0000256" key="3">
    <source>
        <dbReference type="ARBA" id="ARBA00022737"/>
    </source>
</evidence>
<dbReference type="InterPro" id="IPR056621">
    <property type="entry name" value="FN3_IL27B_N"/>
</dbReference>
<dbReference type="Ensembl" id="ENSSFAT00005048229.1">
    <property type="protein sequence ID" value="ENSSFAP00005046644.1"/>
    <property type="gene ID" value="ENSSFAG00005022731.1"/>
</dbReference>
<keyword evidence="2 5" id="KW-0732">Signal</keyword>
<dbReference type="GeneID" id="115406902"/>
<reference evidence="7" key="3">
    <citation type="submission" date="2025-09" db="UniProtKB">
        <authorList>
            <consortium name="Ensembl"/>
        </authorList>
    </citation>
    <scope>IDENTIFICATION</scope>
</reference>
<accession>A0A672IZX5</accession>
<dbReference type="OrthoDB" id="6381660at2759"/>
<dbReference type="PROSITE" id="PS50853">
    <property type="entry name" value="FN3"/>
    <property type="match status" value="1"/>
</dbReference>
<dbReference type="Pfam" id="PF00041">
    <property type="entry name" value="fn3"/>
    <property type="match status" value="1"/>
</dbReference>
<dbReference type="AlphaFoldDB" id="A0A672IZX5"/>
<feature type="signal peptide" evidence="5">
    <location>
        <begin position="1"/>
        <end position="23"/>
    </location>
</feature>
<dbReference type="Pfam" id="PF24031">
    <property type="entry name" value="FN3_IL27B_N"/>
    <property type="match status" value="1"/>
</dbReference>
<evidence type="ECO:0000313" key="8">
    <source>
        <dbReference type="Proteomes" id="UP000472267"/>
    </source>
</evidence>
<keyword evidence="3" id="KW-0677">Repeat</keyword>
<keyword evidence="4" id="KW-0325">Glycoprotein</keyword>
<dbReference type="GO" id="GO:0004896">
    <property type="term" value="F:cytokine receptor activity"/>
    <property type="evidence" value="ECO:0007669"/>
    <property type="project" value="InterPro"/>
</dbReference>
<evidence type="ECO:0000256" key="4">
    <source>
        <dbReference type="ARBA" id="ARBA00023180"/>
    </source>
</evidence>
<name>A0A672IZX5_SALFA</name>
<dbReference type="Gene3D" id="2.60.40.10">
    <property type="entry name" value="Immunoglobulins"/>
    <property type="match status" value="1"/>
</dbReference>
<dbReference type="InterPro" id="IPR053073">
    <property type="entry name" value="IL11/IL27_subunit_beta"/>
</dbReference>
<evidence type="ECO:0000313" key="7">
    <source>
        <dbReference type="Ensembl" id="ENSSFAP00005046644.1"/>
    </source>
</evidence>
<dbReference type="InterPro" id="IPR013783">
    <property type="entry name" value="Ig-like_fold"/>
</dbReference>
<proteinExistence type="inferred from homology"/>
<dbReference type="InParanoid" id="A0A672IZX5"/>
<dbReference type="RefSeq" id="XP_029973031.1">
    <property type="nucleotide sequence ID" value="XM_030117171.1"/>
</dbReference>
<dbReference type="InterPro" id="IPR003530">
    <property type="entry name" value="Hematopoietin_rcpt_L_F3_CS"/>
</dbReference>
<reference evidence="7" key="1">
    <citation type="submission" date="2019-06" db="EMBL/GenBank/DDBJ databases">
        <authorList>
            <consortium name="Wellcome Sanger Institute Data Sharing"/>
        </authorList>
    </citation>
    <scope>NUCLEOTIDE SEQUENCE [LARGE SCALE GENOMIC DNA]</scope>
</reference>
<sequence>MAAFSSSVCATVTLLMCVLGSHALDLLRAAATSGKPSVPAVHCRCAVYPNVTLCTWPQPPQPSPTHYVASYSERDVRGSTVQLQVIPPGASPSALTSAPVSSSEQLWHCQLPNLKLLTNYIINITAVHPSGSSSYLSSSMLEDIVKPDPPVDVRISPRNIRNLLVEWTPPPTWADLDIFPLKYHILYQWESRGIPKFVNLGPVENTKIELKGLTPGRPYLFQVCATELLGLGQCSDWSSPVNITIPKTNL</sequence>
<dbReference type="SMART" id="SM00060">
    <property type="entry name" value="FN3"/>
    <property type="match status" value="2"/>
</dbReference>
<feature type="domain" description="Fibronectin type-III" evidence="6">
    <location>
        <begin position="149"/>
        <end position="248"/>
    </location>
</feature>
<dbReference type="OMA" id="FQVCAKE"/>
<dbReference type="PANTHER" id="PTHR48483:SF2">
    <property type="entry name" value="INTERLEUKIN-27 SUBUNIT BETA"/>
    <property type="match status" value="1"/>
</dbReference>
<protein>
    <recommendedName>
        <fullName evidence="6">Fibronectin type-III domain-containing protein</fullName>
    </recommendedName>
</protein>
<comment type="similarity">
    <text evidence="1">Belongs to the type I cytokine receptor family. Type 3 subfamily.</text>
</comment>
<gene>
    <name evidence="7" type="primary">ebi3</name>
</gene>
<evidence type="ECO:0000256" key="1">
    <source>
        <dbReference type="ARBA" id="ARBA00010890"/>
    </source>
</evidence>
<evidence type="ECO:0000256" key="2">
    <source>
        <dbReference type="ARBA" id="ARBA00022729"/>
    </source>
</evidence>
<keyword evidence="8" id="KW-1185">Reference proteome</keyword>
<dbReference type="InterPro" id="IPR003961">
    <property type="entry name" value="FN3_dom"/>
</dbReference>
<evidence type="ECO:0000259" key="6">
    <source>
        <dbReference type="PROSITE" id="PS50853"/>
    </source>
</evidence>
<dbReference type="GO" id="GO:0016020">
    <property type="term" value="C:membrane"/>
    <property type="evidence" value="ECO:0007669"/>
    <property type="project" value="InterPro"/>
</dbReference>
<dbReference type="Proteomes" id="UP000472267">
    <property type="component" value="Chromosome 19"/>
</dbReference>
<dbReference type="CDD" id="cd00063">
    <property type="entry name" value="FN3"/>
    <property type="match status" value="1"/>
</dbReference>
<dbReference type="SUPFAM" id="SSF49265">
    <property type="entry name" value="Fibronectin type III"/>
    <property type="match status" value="2"/>
</dbReference>